<dbReference type="AlphaFoldDB" id="D5RM45"/>
<dbReference type="Proteomes" id="UP000005324">
    <property type="component" value="Unassembled WGS sequence"/>
</dbReference>
<evidence type="ECO:0000256" key="1">
    <source>
        <dbReference type="SAM" id="MobiDB-lite"/>
    </source>
</evidence>
<feature type="region of interest" description="Disordered" evidence="1">
    <location>
        <begin position="14"/>
        <end position="40"/>
    </location>
</feature>
<gene>
    <name evidence="2" type="ORF">HMPREF0731_2156</name>
</gene>
<dbReference type="EMBL" id="ADVL01000350">
    <property type="protein sequence ID" value="EFH11628.1"/>
    <property type="molecule type" value="Genomic_DNA"/>
</dbReference>
<name>D5RM45_9PROT</name>
<reference evidence="2 3" key="1">
    <citation type="submission" date="2010-04" db="EMBL/GenBank/DDBJ databases">
        <authorList>
            <person name="Qin X."/>
            <person name="Bachman B."/>
            <person name="Battles P."/>
            <person name="Bell A."/>
            <person name="Bess C."/>
            <person name="Bickham C."/>
            <person name="Chaboub L."/>
            <person name="Chen D."/>
            <person name="Coyle M."/>
            <person name="Deiros D.R."/>
            <person name="Dinh H."/>
            <person name="Forbes L."/>
            <person name="Fowler G."/>
            <person name="Francisco L."/>
            <person name="Fu Q."/>
            <person name="Gubbala S."/>
            <person name="Hale W."/>
            <person name="Han Y."/>
            <person name="Hemphill L."/>
            <person name="Highlander S.K."/>
            <person name="Hirani K."/>
            <person name="Hogues M."/>
            <person name="Jackson L."/>
            <person name="Jakkamsetti A."/>
            <person name="Javaid M."/>
            <person name="Jiang H."/>
            <person name="Korchina V."/>
            <person name="Kovar C."/>
            <person name="Lara F."/>
            <person name="Lee S."/>
            <person name="Mata R."/>
            <person name="Mathew T."/>
            <person name="Moen C."/>
            <person name="Morales K."/>
            <person name="Munidasa M."/>
            <person name="Nazareth L."/>
            <person name="Ngo R."/>
            <person name="Nguyen L."/>
            <person name="Okwuonu G."/>
            <person name="Ongeri F."/>
            <person name="Patil S."/>
            <person name="Petrosino J."/>
            <person name="Pham C."/>
            <person name="Pham P."/>
            <person name="Pu L.-L."/>
            <person name="Puazo M."/>
            <person name="Raj R."/>
            <person name="Reid J."/>
            <person name="Rouhana J."/>
            <person name="Saada N."/>
            <person name="Shang Y."/>
            <person name="Simmons D."/>
            <person name="Thornton R."/>
            <person name="Warren J."/>
            <person name="Weissenberger G."/>
            <person name="Zhang J."/>
            <person name="Zhang L."/>
            <person name="Zhou C."/>
            <person name="Zhu D."/>
            <person name="Muzny D."/>
            <person name="Worley K."/>
            <person name="Gibbs R."/>
        </authorList>
    </citation>
    <scope>NUCLEOTIDE SEQUENCE [LARGE SCALE GENOMIC DNA]</scope>
    <source>
        <strain evidence="2 3">ATCC 49957</strain>
    </source>
</reference>
<accession>D5RM45</accession>
<sequence length="52" mass="5368">MESLQRCSQSFAITPPFAFTPRGPGRLSGGPRGNARGAIGCGGGYTPSVRGW</sequence>
<protein>
    <submittedName>
        <fullName evidence="2">Uncharacterized protein</fullName>
    </submittedName>
</protein>
<evidence type="ECO:0000313" key="3">
    <source>
        <dbReference type="Proteomes" id="UP000005324"/>
    </source>
</evidence>
<keyword evidence="3" id="KW-1185">Reference proteome</keyword>
<evidence type="ECO:0000313" key="2">
    <source>
        <dbReference type="EMBL" id="EFH11628.1"/>
    </source>
</evidence>
<dbReference type="HOGENOM" id="CLU_3084288_0_0_5"/>
<proteinExistence type="predicted"/>
<comment type="caution">
    <text evidence="2">The sequence shown here is derived from an EMBL/GenBank/DDBJ whole genome shotgun (WGS) entry which is preliminary data.</text>
</comment>
<organism evidence="2 3">
    <name type="scientific">Pseudoroseomonas cervicalis ATCC 49957</name>
    <dbReference type="NCBI Taxonomy" id="525371"/>
    <lineage>
        <taxon>Bacteria</taxon>
        <taxon>Pseudomonadati</taxon>
        <taxon>Pseudomonadota</taxon>
        <taxon>Alphaproteobacteria</taxon>
        <taxon>Acetobacterales</taxon>
        <taxon>Roseomonadaceae</taxon>
        <taxon>Roseomonas</taxon>
    </lineage>
</organism>